<feature type="chain" id="PRO_5033035078" evidence="3">
    <location>
        <begin position="28"/>
        <end position="399"/>
    </location>
</feature>
<keyword evidence="1" id="KW-0408">Iron</keyword>
<sequence length="399" mass="43675">MCLKAFSLLSTPRACLLADLFISRVQGAESVSKTETTDPGSEVAGSKKARPSDRVESMIYFGHGSDVIPKAVPEYAEVMERYRKEVFRLLLASMALTAASLDLPLGHFEPFFTEKNLSANENTVRLAYYPAYKEGEEPLPGQLRYGEHTDYTGFTFLWQDHNASGPQTAATNIDPPPGGLQVRMPDGSWVDCPPKPKAFTINAGDLIQAWTNDVFLSNSHRVVNPPPGARDRHDRISIVFFTGPANDTIVEPLPSPQRLAAGDGEPSKLSLDVDAKECEEIAAICRHLDLRIEVLPAPPGSAASKRVTATRTEDLFEEAEPEQAKVEPRPAEVSGKVRLEERFGRKPPKAAVEAETLLEKSQLPKLTDFYRALVDAYPGFHVPLAKLLTLNLRAAGVSG</sequence>
<dbReference type="SUPFAM" id="SSF51197">
    <property type="entry name" value="Clavaminate synthase-like"/>
    <property type="match status" value="1"/>
</dbReference>
<dbReference type="Gene3D" id="2.60.120.330">
    <property type="entry name" value="B-lactam Antibiotic, Isopenicillin N Synthase, Chain"/>
    <property type="match status" value="1"/>
</dbReference>
<reference evidence="5" key="1">
    <citation type="submission" date="2021-02" db="EMBL/GenBank/DDBJ databases">
        <authorList>
            <person name="Dougan E. K."/>
            <person name="Rhodes N."/>
            <person name="Thang M."/>
            <person name="Chan C."/>
        </authorList>
    </citation>
    <scope>NUCLEOTIDE SEQUENCE</scope>
</reference>
<evidence type="ECO:0000256" key="3">
    <source>
        <dbReference type="SAM" id="SignalP"/>
    </source>
</evidence>
<dbReference type="InterPro" id="IPR050231">
    <property type="entry name" value="Iron_ascorbate_oxido_reductase"/>
</dbReference>
<dbReference type="Pfam" id="PF03171">
    <property type="entry name" value="2OG-FeII_Oxy"/>
    <property type="match status" value="1"/>
</dbReference>
<evidence type="ECO:0000313" key="5">
    <source>
        <dbReference type="EMBL" id="CAE7457142.1"/>
    </source>
</evidence>
<dbReference type="GO" id="GO:0016491">
    <property type="term" value="F:oxidoreductase activity"/>
    <property type="evidence" value="ECO:0007669"/>
    <property type="project" value="UniProtKB-KW"/>
</dbReference>
<feature type="signal peptide" evidence="3">
    <location>
        <begin position="1"/>
        <end position="27"/>
    </location>
</feature>
<keyword evidence="3" id="KW-0732">Signal</keyword>
<comment type="similarity">
    <text evidence="1">Belongs to the iron/ascorbate-dependent oxidoreductase family.</text>
</comment>
<dbReference type="PROSITE" id="PS51471">
    <property type="entry name" value="FE2OG_OXY"/>
    <property type="match status" value="1"/>
</dbReference>
<keyword evidence="1" id="KW-0479">Metal-binding</keyword>
<evidence type="ECO:0000256" key="1">
    <source>
        <dbReference type="RuleBase" id="RU003682"/>
    </source>
</evidence>
<dbReference type="InterPro" id="IPR027443">
    <property type="entry name" value="IPNS-like_sf"/>
</dbReference>
<dbReference type="InterPro" id="IPR044861">
    <property type="entry name" value="IPNS-like_FE2OG_OXY"/>
</dbReference>
<dbReference type="GO" id="GO:0046872">
    <property type="term" value="F:metal ion binding"/>
    <property type="evidence" value="ECO:0007669"/>
    <property type="project" value="UniProtKB-KW"/>
</dbReference>
<comment type="caution">
    <text evidence="5">The sequence shown here is derived from an EMBL/GenBank/DDBJ whole genome shotgun (WGS) entry which is preliminary data.</text>
</comment>
<proteinExistence type="inferred from homology"/>
<evidence type="ECO:0000256" key="2">
    <source>
        <dbReference type="SAM" id="MobiDB-lite"/>
    </source>
</evidence>
<feature type="domain" description="Fe2OG dioxygenase" evidence="4">
    <location>
        <begin position="120"/>
        <end position="244"/>
    </location>
</feature>
<dbReference type="PANTHER" id="PTHR47990">
    <property type="entry name" value="2-OXOGLUTARATE (2OG) AND FE(II)-DEPENDENT OXYGENASE SUPERFAMILY PROTEIN-RELATED"/>
    <property type="match status" value="1"/>
</dbReference>
<dbReference type="EMBL" id="CAJNIZ010021957">
    <property type="protein sequence ID" value="CAE7457142.1"/>
    <property type="molecule type" value="Genomic_DNA"/>
</dbReference>
<organism evidence="5 6">
    <name type="scientific">Symbiodinium pilosum</name>
    <name type="common">Dinoflagellate</name>
    <dbReference type="NCBI Taxonomy" id="2952"/>
    <lineage>
        <taxon>Eukaryota</taxon>
        <taxon>Sar</taxon>
        <taxon>Alveolata</taxon>
        <taxon>Dinophyceae</taxon>
        <taxon>Suessiales</taxon>
        <taxon>Symbiodiniaceae</taxon>
        <taxon>Symbiodinium</taxon>
    </lineage>
</organism>
<keyword evidence="1" id="KW-0560">Oxidoreductase</keyword>
<dbReference type="OrthoDB" id="288590at2759"/>
<evidence type="ECO:0000313" key="6">
    <source>
        <dbReference type="Proteomes" id="UP000649617"/>
    </source>
</evidence>
<feature type="non-terminal residue" evidence="5">
    <location>
        <position position="1"/>
    </location>
</feature>
<protein>
    <submittedName>
        <fullName evidence="5">GA2OX2 protein</fullName>
    </submittedName>
</protein>
<feature type="region of interest" description="Disordered" evidence="2">
    <location>
        <begin position="31"/>
        <end position="50"/>
    </location>
</feature>
<dbReference type="InterPro" id="IPR005123">
    <property type="entry name" value="Oxoglu/Fe-dep_dioxygenase_dom"/>
</dbReference>
<keyword evidence="6" id="KW-1185">Reference proteome</keyword>
<gene>
    <name evidence="5" type="primary">GA2OX2</name>
    <name evidence="5" type="ORF">SPIL2461_LOCUS11247</name>
</gene>
<dbReference type="AlphaFoldDB" id="A0A812RV93"/>
<dbReference type="Proteomes" id="UP000649617">
    <property type="component" value="Unassembled WGS sequence"/>
</dbReference>
<evidence type="ECO:0000259" key="4">
    <source>
        <dbReference type="PROSITE" id="PS51471"/>
    </source>
</evidence>
<name>A0A812RV93_SYMPI</name>
<accession>A0A812RV93</accession>